<comment type="similarity">
    <text evidence="5">Belongs to the MrnC RNase family.</text>
</comment>
<protein>
    <recommendedName>
        <fullName evidence="5">Mini-ribonuclease 3</fullName>
        <shortName evidence="5">Mini-3</shortName>
        <shortName evidence="5">Mini-RNase 3</shortName>
        <ecNumber evidence="5">3.1.26.-</ecNumber>
    </recommendedName>
    <alternativeName>
        <fullName evidence="5">Mini-RNase III</fullName>
        <shortName evidence="5">Mini-III</shortName>
    </alternativeName>
</protein>
<proteinExistence type="inferred from homology"/>
<dbReference type="InterPro" id="IPR036389">
    <property type="entry name" value="RNase_III_sf"/>
</dbReference>
<keyword evidence="5" id="KW-0963">Cytoplasm</keyword>
<keyword evidence="5" id="KW-0460">Magnesium</keyword>
<dbReference type="OrthoDB" id="46571at2"/>
<evidence type="ECO:0000256" key="5">
    <source>
        <dbReference type="HAMAP-Rule" id="MF_01468"/>
    </source>
</evidence>
<dbReference type="EMBL" id="JOJZ01000019">
    <property type="protein sequence ID" value="KID41718.1"/>
    <property type="molecule type" value="Genomic_DNA"/>
</dbReference>
<dbReference type="HAMAP" id="MF_01468">
    <property type="entry name" value="RNase_Mini_III"/>
    <property type="match status" value="1"/>
</dbReference>
<dbReference type="RefSeq" id="WP_039144562.1">
    <property type="nucleotide sequence ID" value="NZ_JOJZ01000019.1"/>
</dbReference>
<reference evidence="7 8" key="1">
    <citation type="submission" date="2014-06" db="EMBL/GenBank/DDBJ databases">
        <title>Functional and comparative genomic analyses of the Drosophila gut microbiota identify candidate symbiosis factors.</title>
        <authorList>
            <person name="Newell P.D."/>
            <person name="Chaston J.M."/>
            <person name="Douglas A.E."/>
        </authorList>
    </citation>
    <scope>NUCLEOTIDE SEQUENCE [LARGE SCALE GENOMIC DNA]</scope>
    <source>
        <strain evidence="7 8">DmCS_002</strain>
    </source>
</reference>
<gene>
    <name evidence="5" type="primary">mrnC</name>
    <name evidence="7" type="ORF">LfDm3_0960</name>
</gene>
<dbReference type="GO" id="GO:0005737">
    <property type="term" value="C:cytoplasm"/>
    <property type="evidence" value="ECO:0007669"/>
    <property type="project" value="UniProtKB-SubCell"/>
</dbReference>
<organism evidence="7 8">
    <name type="scientific">Fructilactobacillus fructivorans</name>
    <dbReference type="NCBI Taxonomy" id="1614"/>
    <lineage>
        <taxon>Bacteria</taxon>
        <taxon>Bacillati</taxon>
        <taxon>Bacillota</taxon>
        <taxon>Bacilli</taxon>
        <taxon>Lactobacillales</taxon>
        <taxon>Lactobacillaceae</taxon>
        <taxon>Fructilactobacillus</taxon>
    </lineage>
</organism>
<evidence type="ECO:0000259" key="6">
    <source>
        <dbReference type="Pfam" id="PF00636"/>
    </source>
</evidence>
<keyword evidence="2 5" id="KW-0540">Nuclease</keyword>
<dbReference type="PIRSF" id="PIRSF005520">
    <property type="entry name" value="UCP005520"/>
    <property type="match status" value="1"/>
</dbReference>
<keyword evidence="5" id="KW-0699">rRNA-binding</keyword>
<dbReference type="GO" id="GO:0019843">
    <property type="term" value="F:rRNA binding"/>
    <property type="evidence" value="ECO:0007669"/>
    <property type="project" value="UniProtKB-UniRule"/>
</dbReference>
<dbReference type="PATRIC" id="fig|1614.7.peg.915"/>
<dbReference type="Gene3D" id="1.10.1520.10">
    <property type="entry name" value="Ribonuclease III domain"/>
    <property type="match status" value="1"/>
</dbReference>
<dbReference type="InterPro" id="IPR000999">
    <property type="entry name" value="RNase_III_dom"/>
</dbReference>
<sequence length="141" mass="16110">MSEADDNIQYRQLNGIVLAYLGDAVYEVYIRRHLIDEGIARPNQLQRFATKYVSAKAQAGLIDLMKQDGILSDEEAYFFKRGRNAKSYTHAKNTSVVTYRISTGFEALFGFLSLSGQDKRLDELAKWCIDQVDAGRVEYER</sequence>
<evidence type="ECO:0000313" key="7">
    <source>
        <dbReference type="EMBL" id="KID41718.1"/>
    </source>
</evidence>
<accession>A0A0C1Q1N0</accession>
<evidence type="ECO:0000256" key="2">
    <source>
        <dbReference type="ARBA" id="ARBA00022722"/>
    </source>
</evidence>
<comment type="function">
    <text evidence="5">Involved in correct processing of both the 5' and 3' ends of 23S rRNA precursor. Processes 30S rRNA precursor transcript even in absence of ribonuclease 3 (Rnc); Rnc processes 30S rRNA into smaller rRNA precursors.</text>
</comment>
<dbReference type="PANTHER" id="PTHR34276:SF1">
    <property type="entry name" value="MINI-RIBONUCLEASE 3"/>
    <property type="match status" value="1"/>
</dbReference>
<comment type="subunit">
    <text evidence="5">Homodimer.</text>
</comment>
<keyword evidence="5" id="KW-0694">RNA-binding</keyword>
<keyword evidence="3 5" id="KW-0255">Endonuclease</keyword>
<dbReference type="Pfam" id="PF00636">
    <property type="entry name" value="Ribonuclease_3"/>
    <property type="match status" value="1"/>
</dbReference>
<dbReference type="EC" id="3.1.26.-" evidence="5"/>
<dbReference type="Proteomes" id="UP000031397">
    <property type="component" value="Unassembled WGS sequence"/>
</dbReference>
<evidence type="ECO:0000256" key="1">
    <source>
        <dbReference type="ARBA" id="ARBA00022552"/>
    </source>
</evidence>
<dbReference type="AlphaFoldDB" id="A0A0C1Q1N0"/>
<dbReference type="PANTHER" id="PTHR34276">
    <property type="entry name" value="MINI-RIBONUCLEASE 3"/>
    <property type="match status" value="1"/>
</dbReference>
<keyword evidence="4 5" id="KW-0378">Hydrolase</keyword>
<comment type="cofactor">
    <cofactor evidence="5">
        <name>Mg(2+)</name>
        <dbReference type="ChEBI" id="CHEBI:18420"/>
    </cofactor>
</comment>
<keyword evidence="8" id="KW-1185">Reference proteome</keyword>
<feature type="active site" evidence="5">
    <location>
        <position position="23"/>
    </location>
</feature>
<evidence type="ECO:0000313" key="8">
    <source>
        <dbReference type="Proteomes" id="UP000031397"/>
    </source>
</evidence>
<dbReference type="InterPro" id="IPR008226">
    <property type="entry name" value="Mini3_fam"/>
</dbReference>
<dbReference type="GeneID" id="74913625"/>
<dbReference type="SUPFAM" id="SSF69065">
    <property type="entry name" value="RNase III domain-like"/>
    <property type="match status" value="1"/>
</dbReference>
<dbReference type="GO" id="GO:0004525">
    <property type="term" value="F:ribonuclease III activity"/>
    <property type="evidence" value="ECO:0007669"/>
    <property type="project" value="InterPro"/>
</dbReference>
<keyword evidence="1 5" id="KW-0698">rRNA processing</keyword>
<feature type="domain" description="RNase III" evidence="6">
    <location>
        <begin position="17"/>
        <end position="116"/>
    </location>
</feature>
<comment type="caution">
    <text evidence="7">The sequence shown here is derived from an EMBL/GenBank/DDBJ whole genome shotgun (WGS) entry which is preliminary data.</text>
</comment>
<comment type="subcellular location">
    <subcellularLocation>
        <location evidence="5">Cytoplasm</location>
    </subcellularLocation>
</comment>
<evidence type="ECO:0000256" key="3">
    <source>
        <dbReference type="ARBA" id="ARBA00022759"/>
    </source>
</evidence>
<keyword evidence="5" id="KW-0690">Ribosome biogenesis</keyword>
<name>A0A0C1Q1N0_9LACO</name>
<evidence type="ECO:0000256" key="4">
    <source>
        <dbReference type="ARBA" id="ARBA00022801"/>
    </source>
</evidence>
<dbReference type="GO" id="GO:0006364">
    <property type="term" value="P:rRNA processing"/>
    <property type="evidence" value="ECO:0007669"/>
    <property type="project" value="UniProtKB-UniRule"/>
</dbReference>